<gene>
    <name evidence="3" type="ORF">GGQ72_003768</name>
</gene>
<sequence length="260" mass="27443">MKSSPFVLVALGLLSACSTTSDAWLDHQATSSTVGAAPALNREVPLHMAWAQLPTLGQSPSSIRLLSAEESEIQQIVYLGKTNLAGENMLTIERSANANLRLSRAPSAAALQAEIAQALPDIRMTVDPIIRTNAFGPYGTASGTSQQGEHCVYTWQQINHWPGLAKDTSAKVRLRYCDRNMDMAQLANLLSGFSIGLASTGQMDGLPVASGQSNSILHERPGSPVNPVRRTHAASGVHTSERATKATPSPAAAVVPLPAS</sequence>
<evidence type="ECO:0008006" key="5">
    <source>
        <dbReference type="Google" id="ProtNLM"/>
    </source>
</evidence>
<dbReference type="EMBL" id="JACIEC010000006">
    <property type="protein sequence ID" value="MBB4145205.1"/>
    <property type="molecule type" value="Genomic_DNA"/>
</dbReference>
<feature type="region of interest" description="Disordered" evidence="1">
    <location>
        <begin position="210"/>
        <end position="260"/>
    </location>
</feature>
<keyword evidence="2" id="KW-0732">Signal</keyword>
<dbReference type="Pfam" id="PF17038">
    <property type="entry name" value="CBP_BcsN"/>
    <property type="match status" value="1"/>
</dbReference>
<dbReference type="AlphaFoldDB" id="A0A7W6LIX2"/>
<reference evidence="3 4" key="1">
    <citation type="submission" date="2020-08" db="EMBL/GenBank/DDBJ databases">
        <title>Genomic Encyclopedia of Type Strains, Phase IV (KMG-IV): sequencing the most valuable type-strain genomes for metagenomic binning, comparative biology and taxonomic classification.</title>
        <authorList>
            <person name="Goeker M."/>
        </authorList>
    </citation>
    <scope>NUCLEOTIDE SEQUENCE [LARGE SCALE GENOMIC DNA]</scope>
    <source>
        <strain evidence="3 4">DSM 29514</strain>
    </source>
</reference>
<dbReference type="Proteomes" id="UP000519897">
    <property type="component" value="Unassembled WGS sequence"/>
</dbReference>
<feature type="signal peptide" evidence="2">
    <location>
        <begin position="1"/>
        <end position="23"/>
    </location>
</feature>
<evidence type="ECO:0000256" key="1">
    <source>
        <dbReference type="SAM" id="MobiDB-lite"/>
    </source>
</evidence>
<keyword evidence="4" id="KW-1185">Reference proteome</keyword>
<dbReference type="InterPro" id="IPR031482">
    <property type="entry name" value="CBP_BcsN"/>
</dbReference>
<protein>
    <recommendedName>
        <fullName evidence="5">Cellulose biosynthesis protein BcsN</fullName>
    </recommendedName>
</protein>
<organism evidence="3 4">
    <name type="scientific">Rhizobium rhizoryzae</name>
    <dbReference type="NCBI Taxonomy" id="451876"/>
    <lineage>
        <taxon>Bacteria</taxon>
        <taxon>Pseudomonadati</taxon>
        <taxon>Pseudomonadota</taxon>
        <taxon>Alphaproteobacteria</taxon>
        <taxon>Hyphomicrobiales</taxon>
        <taxon>Rhizobiaceae</taxon>
        <taxon>Rhizobium/Agrobacterium group</taxon>
        <taxon>Rhizobium</taxon>
    </lineage>
</organism>
<dbReference type="PROSITE" id="PS51257">
    <property type="entry name" value="PROKAR_LIPOPROTEIN"/>
    <property type="match status" value="1"/>
</dbReference>
<evidence type="ECO:0000313" key="4">
    <source>
        <dbReference type="Proteomes" id="UP000519897"/>
    </source>
</evidence>
<feature type="compositionally biased region" description="Low complexity" evidence="1">
    <location>
        <begin position="245"/>
        <end position="260"/>
    </location>
</feature>
<name>A0A7W6LIX2_9HYPH</name>
<comment type="caution">
    <text evidence="3">The sequence shown here is derived from an EMBL/GenBank/DDBJ whole genome shotgun (WGS) entry which is preliminary data.</text>
</comment>
<evidence type="ECO:0000313" key="3">
    <source>
        <dbReference type="EMBL" id="MBB4145205.1"/>
    </source>
</evidence>
<proteinExistence type="predicted"/>
<evidence type="ECO:0000256" key="2">
    <source>
        <dbReference type="SAM" id="SignalP"/>
    </source>
</evidence>
<feature type="chain" id="PRO_5030875268" description="Cellulose biosynthesis protein BcsN" evidence="2">
    <location>
        <begin position="24"/>
        <end position="260"/>
    </location>
</feature>
<dbReference type="RefSeq" id="WP_165132134.1">
    <property type="nucleotide sequence ID" value="NZ_CP049249.1"/>
</dbReference>
<accession>A0A7W6LIX2</accession>